<dbReference type="AlphaFoldDB" id="A0A2A7U715"/>
<reference evidence="2" key="1">
    <citation type="submission" date="2017-09" db="EMBL/GenBank/DDBJ databases">
        <title>FDA dAtabase for Regulatory Grade micrObial Sequences (FDA-ARGOS): Supporting development and validation of Infectious Disease Dx tests.</title>
        <authorList>
            <person name="Goldberg B."/>
            <person name="Campos J."/>
            <person name="Tallon L."/>
            <person name="Sadzewicz L."/>
            <person name="Ott S."/>
            <person name="Zhao X."/>
            <person name="Nagaraj S."/>
            <person name="Vavikolanu K."/>
            <person name="Aluvathingal J."/>
            <person name="Nadendla S."/>
            <person name="Geyer C."/>
            <person name="Sichtig H."/>
        </authorList>
    </citation>
    <scope>NUCLEOTIDE SEQUENCE [LARGE SCALE GENOMIC DNA]</scope>
    <source>
        <strain evidence="2">FDAARGOS_370</strain>
    </source>
</reference>
<dbReference type="EMBL" id="PDDV01000008">
    <property type="protein sequence ID" value="PEH74155.1"/>
    <property type="molecule type" value="Genomic_DNA"/>
</dbReference>
<evidence type="ECO:0000313" key="2">
    <source>
        <dbReference type="Proteomes" id="UP000219788"/>
    </source>
</evidence>
<comment type="caution">
    <text evidence="1">The sequence shown here is derived from an EMBL/GenBank/DDBJ whole genome shotgun (WGS) entry which is preliminary data.</text>
</comment>
<dbReference type="RefSeq" id="WP_097364166.1">
    <property type="nucleotide sequence ID" value="NZ_AP028090.1"/>
</dbReference>
<dbReference type="Proteomes" id="UP000219788">
    <property type="component" value="Unassembled WGS sequence"/>
</dbReference>
<accession>A0A2A7U715</accession>
<name>A0A2A7U715_EDWTA</name>
<evidence type="ECO:0000313" key="1">
    <source>
        <dbReference type="EMBL" id="PEH74155.1"/>
    </source>
</evidence>
<sequence>MELVEATTLERIELIAKFVCFGRSSDREKQVALLWIAELVEDVRNNRSVDGKKPPL</sequence>
<protein>
    <submittedName>
        <fullName evidence="1">Uncharacterized protein</fullName>
    </submittedName>
</protein>
<proteinExistence type="predicted"/>
<gene>
    <name evidence="1" type="ORF">CRM76_01730</name>
</gene>
<organism evidence="1 2">
    <name type="scientific">Edwardsiella tarda</name>
    <dbReference type="NCBI Taxonomy" id="636"/>
    <lineage>
        <taxon>Bacteria</taxon>
        <taxon>Pseudomonadati</taxon>
        <taxon>Pseudomonadota</taxon>
        <taxon>Gammaproteobacteria</taxon>
        <taxon>Enterobacterales</taxon>
        <taxon>Hafniaceae</taxon>
        <taxon>Edwardsiella</taxon>
    </lineage>
</organism>